<feature type="domain" description="YCII-related" evidence="2">
    <location>
        <begin position="11"/>
        <end position="71"/>
    </location>
</feature>
<dbReference type="Proteomes" id="UP001430290">
    <property type="component" value="Unassembled WGS sequence"/>
</dbReference>
<dbReference type="PANTHER" id="PTHR37828:SF1">
    <property type="entry name" value="YCII-RELATED DOMAIN-CONTAINING PROTEIN"/>
    <property type="match status" value="1"/>
</dbReference>
<dbReference type="SUPFAM" id="SSF54909">
    <property type="entry name" value="Dimeric alpha+beta barrel"/>
    <property type="match status" value="1"/>
</dbReference>
<dbReference type="RefSeq" id="WP_223629684.1">
    <property type="nucleotide sequence ID" value="NZ_JAIQDJ010000009.1"/>
</dbReference>
<dbReference type="InterPro" id="IPR011008">
    <property type="entry name" value="Dimeric_a/b-barrel"/>
</dbReference>
<reference evidence="3" key="1">
    <citation type="submission" date="2021-09" db="EMBL/GenBank/DDBJ databases">
        <authorList>
            <person name="Wu T."/>
            <person name="Guo S.Z."/>
        </authorList>
    </citation>
    <scope>NUCLEOTIDE SEQUENCE</scope>
    <source>
        <strain evidence="3">RSS-23</strain>
    </source>
</reference>
<keyword evidence="4" id="KW-1185">Reference proteome</keyword>
<name>A0ABS7TGM1_9GAMM</name>
<dbReference type="PANTHER" id="PTHR37828">
    <property type="entry name" value="GSR2449 PROTEIN"/>
    <property type="match status" value="1"/>
</dbReference>
<proteinExistence type="inferred from homology"/>
<protein>
    <submittedName>
        <fullName evidence="3">YciI family protein</fullName>
    </submittedName>
</protein>
<accession>A0ABS7TGM1</accession>
<evidence type="ECO:0000313" key="3">
    <source>
        <dbReference type="EMBL" id="MBZ4187011.1"/>
    </source>
</evidence>
<organism evidence="3 4">
    <name type="scientific">Thermomonas beijingensis</name>
    <dbReference type="NCBI Taxonomy" id="2872701"/>
    <lineage>
        <taxon>Bacteria</taxon>
        <taxon>Pseudomonadati</taxon>
        <taxon>Pseudomonadota</taxon>
        <taxon>Gammaproteobacteria</taxon>
        <taxon>Lysobacterales</taxon>
        <taxon>Lysobacteraceae</taxon>
        <taxon>Thermomonas</taxon>
    </lineage>
</organism>
<gene>
    <name evidence="3" type="ORF">K7B09_11835</name>
</gene>
<comment type="similarity">
    <text evidence="1">Belongs to the YciI family.</text>
</comment>
<comment type="caution">
    <text evidence="3">The sequence shown here is derived from an EMBL/GenBank/DDBJ whole genome shotgun (WGS) entry which is preliminary data.</text>
</comment>
<evidence type="ECO:0000256" key="1">
    <source>
        <dbReference type="ARBA" id="ARBA00007689"/>
    </source>
</evidence>
<evidence type="ECO:0000259" key="2">
    <source>
        <dbReference type="Pfam" id="PF03795"/>
    </source>
</evidence>
<sequence length="86" mass="8991">MAALSTADGCSHRAFLAKHYAAGTFLASGPKEPRMGGMILASCKSVEDLAAALAQDPLHMYEVAEYRVTQFHVRAAGPGLESLVGA</sequence>
<dbReference type="EMBL" id="JAIQDJ010000009">
    <property type="protein sequence ID" value="MBZ4187011.1"/>
    <property type="molecule type" value="Genomic_DNA"/>
</dbReference>
<dbReference type="Pfam" id="PF03795">
    <property type="entry name" value="YCII"/>
    <property type="match status" value="1"/>
</dbReference>
<evidence type="ECO:0000313" key="4">
    <source>
        <dbReference type="Proteomes" id="UP001430290"/>
    </source>
</evidence>
<dbReference type="InterPro" id="IPR005545">
    <property type="entry name" value="YCII"/>
</dbReference>